<organism evidence="1 2">
    <name type="scientific">Mycteria americana</name>
    <name type="common">Wood stork</name>
    <dbReference type="NCBI Taxonomy" id="33587"/>
    <lineage>
        <taxon>Eukaryota</taxon>
        <taxon>Metazoa</taxon>
        <taxon>Chordata</taxon>
        <taxon>Craniata</taxon>
        <taxon>Vertebrata</taxon>
        <taxon>Euteleostomi</taxon>
        <taxon>Archelosauria</taxon>
        <taxon>Archosauria</taxon>
        <taxon>Dinosauria</taxon>
        <taxon>Saurischia</taxon>
        <taxon>Theropoda</taxon>
        <taxon>Coelurosauria</taxon>
        <taxon>Aves</taxon>
        <taxon>Neognathae</taxon>
        <taxon>Neoaves</taxon>
        <taxon>Aequornithes</taxon>
        <taxon>Ciconiiformes</taxon>
        <taxon>Ciconiidae</taxon>
        <taxon>Mycteria</taxon>
    </lineage>
</organism>
<name>A0AAN7NMG8_MYCAM</name>
<evidence type="ECO:0000313" key="2">
    <source>
        <dbReference type="Proteomes" id="UP001333110"/>
    </source>
</evidence>
<accession>A0AAN7NMG8</accession>
<proteinExistence type="predicted"/>
<dbReference type="AlphaFoldDB" id="A0AAN7NMG8"/>
<evidence type="ECO:0000313" key="1">
    <source>
        <dbReference type="EMBL" id="KAK4828209.1"/>
    </source>
</evidence>
<comment type="caution">
    <text evidence="1">The sequence shown here is derived from an EMBL/GenBank/DDBJ whole genome shotgun (WGS) entry which is preliminary data.</text>
</comment>
<dbReference type="EMBL" id="JAUNZN010000002">
    <property type="protein sequence ID" value="KAK4828209.1"/>
    <property type="molecule type" value="Genomic_DNA"/>
</dbReference>
<keyword evidence="2" id="KW-1185">Reference proteome</keyword>
<dbReference type="Proteomes" id="UP001333110">
    <property type="component" value="Unassembled WGS sequence"/>
</dbReference>
<protein>
    <submittedName>
        <fullName evidence="1">Uncharacterized protein</fullName>
    </submittedName>
</protein>
<reference evidence="1 2" key="1">
    <citation type="journal article" date="2023" name="J. Hered.">
        <title>Chromosome-level genome of the wood stork (Mycteria americana) provides insight into avian chromosome evolution.</title>
        <authorList>
            <person name="Flamio R. Jr."/>
            <person name="Ramstad K.M."/>
        </authorList>
    </citation>
    <scope>NUCLEOTIDE SEQUENCE [LARGE SCALE GENOMIC DNA]</scope>
    <source>
        <strain evidence="1">JAX WOST 10</strain>
    </source>
</reference>
<gene>
    <name evidence="1" type="ORF">QYF61_024643</name>
</gene>
<sequence>MRYLTYSARLVLIPLGGSVSVPPRSRVSIPAPLQPVNQRDAPSSLQADWEQEPIFRATNCLTSLSPVTPEELQTLTMGSLPRETVLHELLQHESFPQAAVLHEPAPAWVPSMGCSPSGTDCSSVGPPQGHKSCQQTCSSVGSSLHGPTGPARSLLQHRLPMGSQPPSGIHLLQRGVLHGLQADISSPCPPLLKYVIPEELPLSLMGSALASSRSVLEPAALALSDMGWKRLLRSSSPTVNLALPSPTLNHVPKHHIYTSFKYLQEW</sequence>